<accession>A0A842HKZ3</accession>
<dbReference type="RefSeq" id="WP_185676742.1">
    <property type="nucleotide sequence ID" value="NZ_JACHVB010000052.1"/>
</dbReference>
<evidence type="ECO:0000313" key="2">
    <source>
        <dbReference type="EMBL" id="MBC2595811.1"/>
    </source>
</evidence>
<organism evidence="2 3">
    <name type="scientific">Ruficoccus amylovorans</name>
    <dbReference type="NCBI Taxonomy" id="1804625"/>
    <lineage>
        <taxon>Bacteria</taxon>
        <taxon>Pseudomonadati</taxon>
        <taxon>Verrucomicrobiota</taxon>
        <taxon>Opitutia</taxon>
        <taxon>Puniceicoccales</taxon>
        <taxon>Cerasicoccaceae</taxon>
        <taxon>Ruficoccus</taxon>
    </lineage>
</organism>
<evidence type="ECO:0000256" key="1">
    <source>
        <dbReference type="SAM" id="Phobius"/>
    </source>
</evidence>
<dbReference type="EMBL" id="JACHVB010000052">
    <property type="protein sequence ID" value="MBC2595811.1"/>
    <property type="molecule type" value="Genomic_DNA"/>
</dbReference>
<dbReference type="AlphaFoldDB" id="A0A842HKZ3"/>
<keyword evidence="3" id="KW-1185">Reference proteome</keyword>
<evidence type="ECO:0000313" key="3">
    <source>
        <dbReference type="Proteomes" id="UP000546464"/>
    </source>
</evidence>
<keyword evidence="1" id="KW-1133">Transmembrane helix</keyword>
<comment type="caution">
    <text evidence="2">The sequence shown here is derived from an EMBL/GenBank/DDBJ whole genome shotgun (WGS) entry which is preliminary data.</text>
</comment>
<feature type="transmembrane region" description="Helical" evidence="1">
    <location>
        <begin position="87"/>
        <end position="109"/>
    </location>
</feature>
<keyword evidence="1" id="KW-0812">Transmembrane</keyword>
<proteinExistence type="predicted"/>
<sequence>MTERELRLWMLEETIEDSWWLSVDGQNSEAPVTLSKAADYTAANADKEILVLHASQAEVKNPPWIPLEPSPVMTPQERADFRLPKSWLGRGLQLGLLVVVVAGLVYYFMPEPVVDESQQPPKVLVSREAMIKKLAVVEELGATAEPVIDATIARSGRIFFITNHNTQAWPSITIRLEDGYTCEWTQRVEPGITMQIPFRFFTRDGKALADGDVNLSRIVLEVPGLRKWEKNF</sequence>
<dbReference type="Proteomes" id="UP000546464">
    <property type="component" value="Unassembled WGS sequence"/>
</dbReference>
<keyword evidence="1" id="KW-0472">Membrane</keyword>
<protein>
    <submittedName>
        <fullName evidence="2">Uncharacterized protein</fullName>
    </submittedName>
</protein>
<name>A0A842HKZ3_9BACT</name>
<gene>
    <name evidence="2" type="ORF">H5P28_16210</name>
</gene>
<reference evidence="2 3" key="1">
    <citation type="submission" date="2020-07" db="EMBL/GenBank/DDBJ databases">
        <authorList>
            <person name="Feng X."/>
        </authorList>
    </citation>
    <scope>NUCLEOTIDE SEQUENCE [LARGE SCALE GENOMIC DNA]</scope>
    <source>
        <strain evidence="2 3">JCM31066</strain>
    </source>
</reference>